<name>A0A8S0YT79_ARCPL</name>
<proteinExistence type="predicted"/>
<dbReference type="AlphaFoldDB" id="A0A8S0YT79"/>
<accession>A0A8S0YT79</accession>
<evidence type="ECO:0000313" key="2">
    <source>
        <dbReference type="Proteomes" id="UP000494106"/>
    </source>
</evidence>
<dbReference type="Proteomes" id="UP000494106">
    <property type="component" value="Unassembled WGS sequence"/>
</dbReference>
<reference evidence="1 2" key="1">
    <citation type="submission" date="2020-04" db="EMBL/GenBank/DDBJ databases">
        <authorList>
            <person name="Wallbank WR R."/>
            <person name="Pardo Diaz C."/>
            <person name="Kozak K."/>
            <person name="Martin S."/>
            <person name="Jiggins C."/>
            <person name="Moest M."/>
            <person name="Warren A I."/>
            <person name="Byers J.R.P. K."/>
            <person name="Montejo-Kovacevich G."/>
            <person name="Yen C E."/>
        </authorList>
    </citation>
    <scope>NUCLEOTIDE SEQUENCE [LARGE SCALE GENOMIC DNA]</scope>
</reference>
<protein>
    <submittedName>
        <fullName evidence="1">Uncharacterized protein</fullName>
    </submittedName>
</protein>
<evidence type="ECO:0000313" key="1">
    <source>
        <dbReference type="EMBL" id="CAB3222807.1"/>
    </source>
</evidence>
<gene>
    <name evidence="1" type="ORF">APLA_LOCUS1283</name>
</gene>
<dbReference type="EMBL" id="CADEBC010000100">
    <property type="protein sequence ID" value="CAB3222807.1"/>
    <property type="molecule type" value="Genomic_DNA"/>
</dbReference>
<keyword evidence="2" id="KW-1185">Reference proteome</keyword>
<comment type="caution">
    <text evidence="1">The sequence shown here is derived from an EMBL/GenBank/DDBJ whole genome shotgun (WGS) entry which is preliminary data.</text>
</comment>
<sequence>MEFVGWKEEMKFEGDGFRAWKDVCPFSALKLSPNRFSSWKTALYLRDQRRLENLVCNTRVTYVENQLQVDTFRSHPEVFLRMNLNRDAHELFPNYTVNIDL</sequence>
<organism evidence="1 2">
    <name type="scientific">Arctia plantaginis</name>
    <name type="common">Wood tiger moth</name>
    <name type="synonym">Phalaena plantaginis</name>
    <dbReference type="NCBI Taxonomy" id="874455"/>
    <lineage>
        <taxon>Eukaryota</taxon>
        <taxon>Metazoa</taxon>
        <taxon>Ecdysozoa</taxon>
        <taxon>Arthropoda</taxon>
        <taxon>Hexapoda</taxon>
        <taxon>Insecta</taxon>
        <taxon>Pterygota</taxon>
        <taxon>Neoptera</taxon>
        <taxon>Endopterygota</taxon>
        <taxon>Lepidoptera</taxon>
        <taxon>Glossata</taxon>
        <taxon>Ditrysia</taxon>
        <taxon>Noctuoidea</taxon>
        <taxon>Erebidae</taxon>
        <taxon>Arctiinae</taxon>
        <taxon>Arctia</taxon>
    </lineage>
</organism>